<evidence type="ECO:0000256" key="8">
    <source>
        <dbReference type="SAM" id="Phobius"/>
    </source>
</evidence>
<dbReference type="EMBL" id="FXWH01000001">
    <property type="protein sequence ID" value="SMQ66039.1"/>
    <property type="molecule type" value="Genomic_DNA"/>
</dbReference>
<keyword evidence="7 8" id="KW-0472">Membrane</keyword>
<organism evidence="9 10">
    <name type="scientific">Pseudidiomarina planktonica</name>
    <dbReference type="NCBI Taxonomy" id="1323738"/>
    <lineage>
        <taxon>Bacteria</taxon>
        <taxon>Pseudomonadati</taxon>
        <taxon>Pseudomonadota</taxon>
        <taxon>Gammaproteobacteria</taxon>
        <taxon>Alteromonadales</taxon>
        <taxon>Idiomarinaceae</taxon>
        <taxon>Pseudidiomarina</taxon>
    </lineage>
</organism>
<dbReference type="OrthoDB" id="5562213at2"/>
<evidence type="ECO:0000313" key="9">
    <source>
        <dbReference type="EMBL" id="SMQ66039.1"/>
    </source>
</evidence>
<evidence type="ECO:0000256" key="4">
    <source>
        <dbReference type="ARBA" id="ARBA00022475"/>
    </source>
</evidence>
<dbReference type="PANTHER" id="PTHR21716">
    <property type="entry name" value="TRANSMEMBRANE PROTEIN"/>
    <property type="match status" value="1"/>
</dbReference>
<name>A0A1Y6EV13_9GAMM</name>
<evidence type="ECO:0000256" key="1">
    <source>
        <dbReference type="ARBA" id="ARBA00004651"/>
    </source>
</evidence>
<evidence type="ECO:0000313" key="10">
    <source>
        <dbReference type="Proteomes" id="UP000194450"/>
    </source>
</evidence>
<dbReference type="AlphaFoldDB" id="A0A1Y6EV13"/>
<keyword evidence="4" id="KW-1003">Cell membrane</keyword>
<dbReference type="GO" id="GO:0055085">
    <property type="term" value="P:transmembrane transport"/>
    <property type="evidence" value="ECO:0007669"/>
    <property type="project" value="TreeGrafter"/>
</dbReference>
<evidence type="ECO:0000256" key="2">
    <source>
        <dbReference type="ARBA" id="ARBA00009773"/>
    </source>
</evidence>
<reference evidence="10" key="1">
    <citation type="submission" date="2017-04" db="EMBL/GenBank/DDBJ databases">
        <authorList>
            <person name="Varghese N."/>
            <person name="Submissions S."/>
        </authorList>
    </citation>
    <scope>NUCLEOTIDE SEQUENCE [LARGE SCALE GENOMIC DNA]</scope>
</reference>
<keyword evidence="6 8" id="KW-1133">Transmembrane helix</keyword>
<evidence type="ECO:0000256" key="3">
    <source>
        <dbReference type="ARBA" id="ARBA00022448"/>
    </source>
</evidence>
<dbReference type="Pfam" id="PF01594">
    <property type="entry name" value="AI-2E_transport"/>
    <property type="match status" value="1"/>
</dbReference>
<proteinExistence type="inferred from homology"/>
<sequence length="365" mass="40452">MWDYIKNWYNRKFSDPNAVTLFLVLLIGFFTIVFFGPVLAPLLVAIALAYLLEWPVIHLMRLGFGRLAAVILVFLIFMTLGFGLIFFLMPVIWQQGLALIRELPEMILSVQLLLNRLPEMFPGFVNEYQISQLIQSFKTRAITVGEGLIGQSLNSIVNLMGILIYVIVVPLLVLFMLKDRKVLLAHLERLLPQDRRLLSQVGTEMNLQIMNYIRGKALEVVIVGVATYLGFVAFDLRYAALLAVLVGLSVLIPYIGAVVVTIPVALVAVFQFGWSAMFAYVLVTYLIIQALDGNLLVPLLFSEAVSLNPVYIIAAVLFFGGLWGFWGVFFAIPLASLVKAVLTALSTSTSTSTPTSTPTSARSPE</sequence>
<gene>
    <name evidence="9" type="ORF">SAMN06297229_1424</name>
</gene>
<comment type="subcellular location">
    <subcellularLocation>
        <location evidence="1">Cell membrane</location>
        <topology evidence="1">Multi-pass membrane protein</topology>
    </subcellularLocation>
</comment>
<feature type="transmembrane region" description="Helical" evidence="8">
    <location>
        <begin position="64"/>
        <end position="93"/>
    </location>
</feature>
<keyword evidence="5 8" id="KW-0812">Transmembrane</keyword>
<keyword evidence="10" id="KW-1185">Reference proteome</keyword>
<dbReference type="RefSeq" id="WP_086434493.1">
    <property type="nucleotide sequence ID" value="NZ_FXWH01000001.1"/>
</dbReference>
<dbReference type="Proteomes" id="UP000194450">
    <property type="component" value="Unassembled WGS sequence"/>
</dbReference>
<feature type="transmembrane region" description="Helical" evidence="8">
    <location>
        <begin position="20"/>
        <end position="52"/>
    </location>
</feature>
<feature type="transmembrane region" description="Helical" evidence="8">
    <location>
        <begin position="240"/>
        <end position="265"/>
    </location>
</feature>
<feature type="transmembrane region" description="Helical" evidence="8">
    <location>
        <begin position="311"/>
        <end position="332"/>
    </location>
</feature>
<feature type="transmembrane region" description="Helical" evidence="8">
    <location>
        <begin position="156"/>
        <end position="177"/>
    </location>
</feature>
<dbReference type="InterPro" id="IPR002549">
    <property type="entry name" value="AI-2E-like"/>
</dbReference>
<evidence type="ECO:0000256" key="6">
    <source>
        <dbReference type="ARBA" id="ARBA00022989"/>
    </source>
</evidence>
<evidence type="ECO:0000256" key="5">
    <source>
        <dbReference type="ARBA" id="ARBA00022692"/>
    </source>
</evidence>
<dbReference type="GO" id="GO:0005886">
    <property type="term" value="C:plasma membrane"/>
    <property type="evidence" value="ECO:0007669"/>
    <property type="project" value="UniProtKB-SubCell"/>
</dbReference>
<dbReference type="PANTHER" id="PTHR21716:SF53">
    <property type="entry name" value="PERMEASE PERM-RELATED"/>
    <property type="match status" value="1"/>
</dbReference>
<evidence type="ECO:0000256" key="7">
    <source>
        <dbReference type="ARBA" id="ARBA00023136"/>
    </source>
</evidence>
<feature type="transmembrane region" description="Helical" evidence="8">
    <location>
        <begin position="272"/>
        <end position="291"/>
    </location>
</feature>
<accession>A0A1Y6EV13</accession>
<keyword evidence="3" id="KW-0813">Transport</keyword>
<protein>
    <submittedName>
        <fullName evidence="9">Putative permease</fullName>
    </submittedName>
</protein>
<feature type="transmembrane region" description="Helical" evidence="8">
    <location>
        <begin position="217"/>
        <end position="234"/>
    </location>
</feature>
<comment type="similarity">
    <text evidence="2">Belongs to the autoinducer-2 exporter (AI-2E) (TC 2.A.86) family.</text>
</comment>